<evidence type="ECO:0008006" key="3">
    <source>
        <dbReference type="Google" id="ProtNLM"/>
    </source>
</evidence>
<dbReference type="EnsemblPlants" id="evm.model.ctgX30.2">
    <property type="protein sequence ID" value="cds.evm.model.ctgX30.2"/>
    <property type="gene ID" value="evm.TU.ctgX30.2"/>
</dbReference>
<protein>
    <recommendedName>
        <fullName evidence="3">DUF4283 domain-containing protein</fullName>
    </recommendedName>
</protein>
<reference evidence="1" key="1">
    <citation type="submission" date="2021-03" db="UniProtKB">
        <authorList>
            <consortium name="EnsemblPlants"/>
        </authorList>
    </citation>
    <scope>IDENTIFICATION</scope>
</reference>
<accession>A0A803QS91</accession>
<organism evidence="1 2">
    <name type="scientific">Cannabis sativa</name>
    <name type="common">Hemp</name>
    <name type="synonym">Marijuana</name>
    <dbReference type="NCBI Taxonomy" id="3483"/>
    <lineage>
        <taxon>Eukaryota</taxon>
        <taxon>Viridiplantae</taxon>
        <taxon>Streptophyta</taxon>
        <taxon>Embryophyta</taxon>
        <taxon>Tracheophyta</taxon>
        <taxon>Spermatophyta</taxon>
        <taxon>Magnoliopsida</taxon>
        <taxon>eudicotyledons</taxon>
        <taxon>Gunneridae</taxon>
        <taxon>Pentapetalae</taxon>
        <taxon>rosids</taxon>
        <taxon>fabids</taxon>
        <taxon>Rosales</taxon>
        <taxon>Cannabaceae</taxon>
        <taxon>Cannabis</taxon>
    </lineage>
</organism>
<dbReference type="Gramene" id="evm.model.ctgX30.2">
    <property type="protein sequence ID" value="cds.evm.model.ctgX30.2"/>
    <property type="gene ID" value="evm.TU.ctgX30.2"/>
</dbReference>
<keyword evidence="2" id="KW-1185">Reference proteome</keyword>
<proteinExistence type="predicted"/>
<dbReference type="Proteomes" id="UP000596661">
    <property type="component" value="Unassembled WGS sequence"/>
</dbReference>
<evidence type="ECO:0000313" key="2">
    <source>
        <dbReference type="Proteomes" id="UP000596661"/>
    </source>
</evidence>
<evidence type="ECO:0000313" key="1">
    <source>
        <dbReference type="EnsemblPlants" id="cds.evm.model.ctgX30.2"/>
    </source>
</evidence>
<sequence length="342" mass="37930">MAMDNGKDAVDSAKVIHVESVDETMNTTLTSGTVVVPWRWSSWSSLKTLLWKRLLLTRPVWVKYLDVGEFEVARFWVQFHGLPTRCLSNDNALIVAKKVGSFVLADDRSKTELVRRGIFGLGLIGSLAHWDKTCHVPMAMVTPKMGKAVQILGTCKRRNPSEKKGGPEAIEKGKELVSVVERTSVPEVVSCHSPRTLDGCTVSYDGLEESGDWENVGNYTVGRCNMDDVEAVLIPPRGEIEARALPSIGLNFLNLPQPDFALVNNEETILDIGPTLAQSIVVPHDWLCLSQKPHSFLKPLHICWPNKDSEAQKLFSNCMDPISLISIRPSSQSSVTRQICLR</sequence>
<dbReference type="AlphaFoldDB" id="A0A803QS91"/>
<name>A0A803QS91_CANSA</name>